<dbReference type="RefSeq" id="WP_077279779.1">
    <property type="nucleotide sequence ID" value="NZ_MVBK01000091.1"/>
</dbReference>
<keyword evidence="1 4" id="KW-0812">Transmembrane</keyword>
<protein>
    <recommendedName>
        <fullName evidence="5">HIG1 domain-containing protein</fullName>
    </recommendedName>
</protein>
<dbReference type="AlphaFoldDB" id="A0A1V3NCN4"/>
<gene>
    <name evidence="6" type="ORF">B1C78_13995</name>
</gene>
<sequence length="65" mass="6895">MDILLLVLLAGAFIATAASLVTGLGAMAYGRRLDERHSHHLMAARVTMQGVAVLLVLLIVLTRLG</sequence>
<keyword evidence="3 4" id="KW-0472">Membrane</keyword>
<dbReference type="InterPro" id="IPR007667">
    <property type="entry name" value="Hypoxia_induced_domain"/>
</dbReference>
<evidence type="ECO:0000256" key="4">
    <source>
        <dbReference type="SAM" id="Phobius"/>
    </source>
</evidence>
<comment type="caution">
    <text evidence="6">The sequence shown here is derived from an EMBL/GenBank/DDBJ whole genome shotgun (WGS) entry which is preliminary data.</text>
</comment>
<organism evidence="6 7">
    <name type="scientific">Thioalkalivibrio denitrificans</name>
    <dbReference type="NCBI Taxonomy" id="108003"/>
    <lineage>
        <taxon>Bacteria</taxon>
        <taxon>Pseudomonadati</taxon>
        <taxon>Pseudomonadota</taxon>
        <taxon>Gammaproteobacteria</taxon>
        <taxon>Chromatiales</taxon>
        <taxon>Ectothiorhodospiraceae</taxon>
        <taxon>Thioalkalivibrio</taxon>
    </lineage>
</organism>
<evidence type="ECO:0000256" key="1">
    <source>
        <dbReference type="ARBA" id="ARBA00022692"/>
    </source>
</evidence>
<feature type="domain" description="HIG1" evidence="5">
    <location>
        <begin position="1"/>
        <end position="65"/>
    </location>
</feature>
<evidence type="ECO:0000256" key="3">
    <source>
        <dbReference type="ARBA" id="ARBA00023136"/>
    </source>
</evidence>
<proteinExistence type="predicted"/>
<name>A0A1V3NCN4_9GAMM</name>
<feature type="transmembrane region" description="Helical" evidence="4">
    <location>
        <begin position="43"/>
        <end position="61"/>
    </location>
</feature>
<accession>A0A1V3NCN4</accession>
<dbReference type="OrthoDB" id="7284889at2"/>
<dbReference type="Pfam" id="PF04588">
    <property type="entry name" value="HIG_1_N"/>
    <property type="match status" value="1"/>
</dbReference>
<evidence type="ECO:0000313" key="7">
    <source>
        <dbReference type="Proteomes" id="UP000189462"/>
    </source>
</evidence>
<dbReference type="Proteomes" id="UP000189462">
    <property type="component" value="Unassembled WGS sequence"/>
</dbReference>
<dbReference type="PROSITE" id="PS51503">
    <property type="entry name" value="HIG1"/>
    <property type="match status" value="1"/>
</dbReference>
<dbReference type="EMBL" id="MVBK01000091">
    <property type="protein sequence ID" value="OOG22784.1"/>
    <property type="molecule type" value="Genomic_DNA"/>
</dbReference>
<evidence type="ECO:0000313" key="6">
    <source>
        <dbReference type="EMBL" id="OOG22784.1"/>
    </source>
</evidence>
<keyword evidence="7" id="KW-1185">Reference proteome</keyword>
<evidence type="ECO:0000259" key="5">
    <source>
        <dbReference type="PROSITE" id="PS51503"/>
    </source>
</evidence>
<dbReference type="Gene3D" id="6.10.140.1320">
    <property type="match status" value="1"/>
</dbReference>
<keyword evidence="2 4" id="KW-1133">Transmembrane helix</keyword>
<reference evidence="6 7" key="1">
    <citation type="submission" date="2017-02" db="EMBL/GenBank/DDBJ databases">
        <title>Genomic diversity within the haloalkaliphilic genus Thioalkalivibrio.</title>
        <authorList>
            <person name="Ahn A.-C."/>
            <person name="Meier-Kolthoff J."/>
            <person name="Overmars L."/>
            <person name="Richter M."/>
            <person name="Woyke T."/>
            <person name="Sorokin D.Y."/>
            <person name="Muyzer G."/>
        </authorList>
    </citation>
    <scope>NUCLEOTIDE SEQUENCE [LARGE SCALE GENOMIC DNA]</scope>
    <source>
        <strain evidence="6 7">ALJD</strain>
    </source>
</reference>
<evidence type="ECO:0000256" key="2">
    <source>
        <dbReference type="ARBA" id="ARBA00022989"/>
    </source>
</evidence>